<feature type="region of interest" description="Disordered" evidence="7">
    <location>
        <begin position="133"/>
        <end position="163"/>
    </location>
</feature>
<organism evidence="9 10">
    <name type="scientific">Lentinula boryana</name>
    <dbReference type="NCBI Taxonomy" id="40481"/>
    <lineage>
        <taxon>Eukaryota</taxon>
        <taxon>Fungi</taxon>
        <taxon>Dikarya</taxon>
        <taxon>Basidiomycota</taxon>
        <taxon>Agaricomycotina</taxon>
        <taxon>Agaricomycetes</taxon>
        <taxon>Agaricomycetidae</taxon>
        <taxon>Agaricales</taxon>
        <taxon>Marasmiineae</taxon>
        <taxon>Omphalotaceae</taxon>
        <taxon>Lentinula</taxon>
    </lineage>
</organism>
<protein>
    <recommendedName>
        <fullName evidence="8">Protein kinase domain-containing protein</fullName>
    </recommendedName>
</protein>
<dbReference type="InterPro" id="IPR011009">
    <property type="entry name" value="Kinase-like_dom_sf"/>
</dbReference>
<comment type="similarity">
    <text evidence="5">Belongs to the protein kinase superfamily. Ser/Thr protein kinase family. GCN2 subfamily.</text>
</comment>
<feature type="compositionally biased region" description="Polar residues" evidence="7">
    <location>
        <begin position="784"/>
        <end position="811"/>
    </location>
</feature>
<feature type="region of interest" description="Disordered" evidence="7">
    <location>
        <begin position="340"/>
        <end position="380"/>
    </location>
</feature>
<keyword evidence="3" id="KW-0418">Kinase</keyword>
<feature type="compositionally biased region" description="Polar residues" evidence="7">
    <location>
        <begin position="455"/>
        <end position="472"/>
    </location>
</feature>
<evidence type="ECO:0000256" key="5">
    <source>
        <dbReference type="ARBA" id="ARBA00037982"/>
    </source>
</evidence>
<feature type="compositionally biased region" description="Polar residues" evidence="7">
    <location>
        <begin position="134"/>
        <end position="151"/>
    </location>
</feature>
<dbReference type="InterPro" id="IPR017441">
    <property type="entry name" value="Protein_kinase_ATP_BS"/>
</dbReference>
<dbReference type="PANTHER" id="PTHR11042:SF190">
    <property type="entry name" value="MITOSIS INHIBITOR PROTEIN KINASE MIK1"/>
    <property type="match status" value="1"/>
</dbReference>
<evidence type="ECO:0000313" key="9">
    <source>
        <dbReference type="EMBL" id="KAJ4001556.1"/>
    </source>
</evidence>
<dbReference type="SMART" id="SM00220">
    <property type="entry name" value="S_TKc"/>
    <property type="match status" value="1"/>
</dbReference>
<gene>
    <name evidence="9" type="ORF">F5050DRAFT_1560435</name>
</gene>
<dbReference type="Gene3D" id="3.30.200.20">
    <property type="entry name" value="Phosphorylase Kinase, domain 1"/>
    <property type="match status" value="1"/>
</dbReference>
<evidence type="ECO:0000256" key="4">
    <source>
        <dbReference type="ARBA" id="ARBA00022840"/>
    </source>
</evidence>
<feature type="domain" description="Protein kinase" evidence="8">
    <location>
        <begin position="852"/>
        <end position="1121"/>
    </location>
</feature>
<feature type="compositionally biased region" description="Basic residues" evidence="7">
    <location>
        <begin position="831"/>
        <end position="845"/>
    </location>
</feature>
<feature type="region of interest" description="Disordered" evidence="7">
    <location>
        <begin position="1"/>
        <end position="83"/>
    </location>
</feature>
<evidence type="ECO:0000256" key="6">
    <source>
        <dbReference type="PROSITE-ProRule" id="PRU10141"/>
    </source>
</evidence>
<dbReference type="PROSITE" id="PS50011">
    <property type="entry name" value="PROTEIN_KINASE_DOM"/>
    <property type="match status" value="1"/>
</dbReference>
<keyword evidence="1" id="KW-0808">Transferase</keyword>
<feature type="region of interest" description="Disordered" evidence="7">
    <location>
        <begin position="679"/>
        <end position="750"/>
    </location>
</feature>
<sequence length="1162" mass="126875">MLASTPITSFRSRAYDPSLSPSCRGQQDTTRRASLFDTASGRSPLRQRPLFPPQAATEDQSNGDLAPSQSPYKTPRTSAWSPFASNSHLRVDDDDALDLLESPSAPTSFFAVSNARTLFTPVKQAPRFVDGLSPTPTAGSPALRSQPSVGTSLKRKSIPTRQSTPLRQHSLVPLDIAATGPKGSVEGQTFDRLAPLPAPKFPIRTPQTKKDTDLRLRHETATMTRLRISDSFKSEDEFEVGDDSGCDLGCDLEDDKIRGDKLFLGDEDSQIGGRGRVGAALRLAGKGRFEEEVAEAVSPGGHVIKRRARARPLSDELLNSASPQASAYSRINAVTFPTGASQFRDHASPSSSSSSEAGSPLPRRRASGLHPSKPSAYRRAPLNRVDSATLFFGGPAVPAVPSLVSPTNFSRRVTTSISSDAADPPLITGTRPKIMNRHSYSGSGPVTPSWRHMQPRSNQASPQTSPPLSYTTGDTEHYETDDDDCMMVDLPTNSSFVLTISEGTPSPKRIGRKSEQISKKYTRDSGIVLSDDEDMDFVESSASSDQLSTMPRASNSVSSLYSDVEDGLVTPGVGPRSSSAWPDAVIINGPDDGGCDASERDVDAFILRTLATAAKSTYEPKKAPGTPVKKSKVSYLARERPWQSAMAHKVGFGAYAEEKMKKVPRKSMPAAFPLLGRRQSRSFLDPSTDSDSDCDDSPSNRKEKYIGLGLGMPSLSKDGAPRNRWLMRRSSSGAFSSSSESASTPTRNRPSGMLIVSGFMASWNNGLILFPIGDRFPPFGSPHLPTQISPTNRSTARSTAISSNGCVTSPSALRKLPIAEGQKYRGPRSSGRTRRLSQPAHHQRPGRFEEQFVEIAEVGSGEFGKVIKVRTKNSNSDECFAIKKSKRFEGVKHRLRLREEVDTLQHLSNVSGGLGHPNILAFIDAWEEDEQLFIWTELCEGGNFAHFLWEYGRVFPRLDQARVWKIIVELSNGLKFIHDSGVIHLDLKPANIFLTGEGQFKIGDFGMASLWPRPRLTTDCSSSTSSSFEREGDKLYLAPEVLQGKYGKAADMFSFGMTILETASNIVVPDQGEAWHRLRQEDFSQVDLQESPELFRLVQQMMRTNPSLRVGIHGVYNHPIVSRARIQMEQAYDTAKRAGTSLFTASPLASVSEDFLPAILKV</sequence>
<feature type="compositionally biased region" description="Low complexity" evidence="7">
    <location>
        <begin position="730"/>
        <end position="743"/>
    </location>
</feature>
<dbReference type="PROSITE" id="PS00107">
    <property type="entry name" value="PROTEIN_KINASE_ATP"/>
    <property type="match status" value="1"/>
</dbReference>
<feature type="compositionally biased region" description="Polar residues" evidence="7">
    <location>
        <begin position="57"/>
        <end position="83"/>
    </location>
</feature>
<keyword evidence="10" id="KW-1185">Reference proteome</keyword>
<comment type="caution">
    <text evidence="9">The sequence shown here is derived from an EMBL/GenBank/DDBJ whole genome shotgun (WGS) entry which is preliminary data.</text>
</comment>
<dbReference type="Proteomes" id="UP001163828">
    <property type="component" value="Unassembled WGS sequence"/>
</dbReference>
<feature type="region of interest" description="Disordered" evidence="7">
    <location>
        <begin position="781"/>
        <end position="845"/>
    </location>
</feature>
<evidence type="ECO:0000256" key="2">
    <source>
        <dbReference type="ARBA" id="ARBA00022741"/>
    </source>
</evidence>
<keyword evidence="4 6" id="KW-0067">ATP-binding</keyword>
<dbReference type="PROSITE" id="PS00108">
    <property type="entry name" value="PROTEIN_KINASE_ST"/>
    <property type="match status" value="1"/>
</dbReference>
<evidence type="ECO:0000256" key="1">
    <source>
        <dbReference type="ARBA" id="ARBA00022679"/>
    </source>
</evidence>
<evidence type="ECO:0000256" key="3">
    <source>
        <dbReference type="ARBA" id="ARBA00022777"/>
    </source>
</evidence>
<dbReference type="EMBL" id="MU790508">
    <property type="protein sequence ID" value="KAJ4001556.1"/>
    <property type="molecule type" value="Genomic_DNA"/>
</dbReference>
<feature type="region of interest" description="Disordered" evidence="7">
    <location>
        <begin position="415"/>
        <end position="472"/>
    </location>
</feature>
<name>A0ABQ8QSN6_9AGAR</name>
<feature type="compositionally biased region" description="Polar residues" evidence="7">
    <location>
        <begin position="19"/>
        <end position="28"/>
    </location>
</feature>
<evidence type="ECO:0000259" key="8">
    <source>
        <dbReference type="PROSITE" id="PS50011"/>
    </source>
</evidence>
<reference evidence="9" key="1">
    <citation type="submission" date="2022-08" db="EMBL/GenBank/DDBJ databases">
        <authorList>
            <consortium name="DOE Joint Genome Institute"/>
            <person name="Min B."/>
            <person name="Riley R."/>
            <person name="Sierra-Patev S."/>
            <person name="Naranjo-Ortiz M."/>
            <person name="Looney B."/>
            <person name="Konkel Z."/>
            <person name="Slot J.C."/>
            <person name="Sakamoto Y."/>
            <person name="Steenwyk J.L."/>
            <person name="Rokas A."/>
            <person name="Carro J."/>
            <person name="Camarero S."/>
            <person name="Ferreira P."/>
            <person name="Molpeceres G."/>
            <person name="Ruiz-Duenas F.J."/>
            <person name="Serrano A."/>
            <person name="Henrissat B."/>
            <person name="Drula E."/>
            <person name="Hughes K.W."/>
            <person name="Mata J.L."/>
            <person name="Ishikawa N.K."/>
            <person name="Vargas-Isla R."/>
            <person name="Ushijima S."/>
            <person name="Smith C.A."/>
            <person name="Ahrendt S."/>
            <person name="Andreopoulos W."/>
            <person name="He G."/>
            <person name="Labutti K."/>
            <person name="Lipzen A."/>
            <person name="Ng V."/>
            <person name="Sandor L."/>
            <person name="Barry K."/>
            <person name="Martinez A.T."/>
            <person name="Xiao Y."/>
            <person name="Gibbons J.G."/>
            <person name="Terashima K."/>
            <person name="Hibbett D.S."/>
            <person name="Grigoriev I.V."/>
        </authorList>
    </citation>
    <scope>NUCLEOTIDE SEQUENCE</scope>
    <source>
        <strain evidence="9">TFB10827</strain>
    </source>
</reference>
<feature type="binding site" evidence="6">
    <location>
        <position position="884"/>
    </location>
    <ligand>
        <name>ATP</name>
        <dbReference type="ChEBI" id="CHEBI:30616"/>
    </ligand>
</feature>
<keyword evidence="2 6" id="KW-0547">Nucleotide-binding</keyword>
<dbReference type="Gene3D" id="1.10.510.10">
    <property type="entry name" value="Transferase(Phosphotransferase) domain 1"/>
    <property type="match status" value="1"/>
</dbReference>
<accession>A0ABQ8QSN6</accession>
<dbReference type="InterPro" id="IPR050339">
    <property type="entry name" value="CC_SR_Kinase"/>
</dbReference>
<dbReference type="Pfam" id="PF00069">
    <property type="entry name" value="Pkinase"/>
    <property type="match status" value="1"/>
</dbReference>
<dbReference type="SUPFAM" id="SSF56112">
    <property type="entry name" value="Protein kinase-like (PK-like)"/>
    <property type="match status" value="1"/>
</dbReference>
<dbReference type="InterPro" id="IPR008271">
    <property type="entry name" value="Ser/Thr_kinase_AS"/>
</dbReference>
<dbReference type="InterPro" id="IPR000719">
    <property type="entry name" value="Prot_kinase_dom"/>
</dbReference>
<proteinExistence type="inferred from homology"/>
<dbReference type="PANTHER" id="PTHR11042">
    <property type="entry name" value="EUKARYOTIC TRANSLATION INITIATION FACTOR 2-ALPHA KINASE EIF2-ALPHA KINASE -RELATED"/>
    <property type="match status" value="1"/>
</dbReference>
<feature type="compositionally biased region" description="Polar residues" evidence="7">
    <location>
        <begin position="1"/>
        <end position="11"/>
    </location>
</feature>
<evidence type="ECO:0000256" key="7">
    <source>
        <dbReference type="SAM" id="MobiDB-lite"/>
    </source>
</evidence>
<evidence type="ECO:0000313" key="10">
    <source>
        <dbReference type="Proteomes" id="UP001163828"/>
    </source>
</evidence>